<gene>
    <name evidence="2" type="ORF">EC9_38080</name>
</gene>
<evidence type="ECO:0000313" key="2">
    <source>
        <dbReference type="EMBL" id="QDS89608.1"/>
    </source>
</evidence>
<evidence type="ECO:0000256" key="1">
    <source>
        <dbReference type="SAM" id="MobiDB-lite"/>
    </source>
</evidence>
<dbReference type="EMBL" id="CP036261">
    <property type="protein sequence ID" value="QDS89608.1"/>
    <property type="molecule type" value="Genomic_DNA"/>
</dbReference>
<dbReference type="KEGG" id="ruv:EC9_38080"/>
<proteinExistence type="predicted"/>
<accession>A0A517M417</accession>
<reference evidence="2 3" key="1">
    <citation type="submission" date="2019-02" db="EMBL/GenBank/DDBJ databases">
        <title>Deep-cultivation of Planctomycetes and their phenomic and genomic characterization uncovers novel biology.</title>
        <authorList>
            <person name="Wiegand S."/>
            <person name="Jogler M."/>
            <person name="Boedeker C."/>
            <person name="Pinto D."/>
            <person name="Vollmers J."/>
            <person name="Rivas-Marin E."/>
            <person name="Kohn T."/>
            <person name="Peeters S.H."/>
            <person name="Heuer A."/>
            <person name="Rast P."/>
            <person name="Oberbeckmann S."/>
            <person name="Bunk B."/>
            <person name="Jeske O."/>
            <person name="Meyerdierks A."/>
            <person name="Storesund J.E."/>
            <person name="Kallscheuer N."/>
            <person name="Luecker S."/>
            <person name="Lage O.M."/>
            <person name="Pohl T."/>
            <person name="Merkel B.J."/>
            <person name="Hornburger P."/>
            <person name="Mueller R.-W."/>
            <person name="Bruemmer F."/>
            <person name="Labrenz M."/>
            <person name="Spormann A.M."/>
            <person name="Op den Camp H."/>
            <person name="Overmann J."/>
            <person name="Amann R."/>
            <person name="Jetten M.S.M."/>
            <person name="Mascher T."/>
            <person name="Medema M.H."/>
            <person name="Devos D.P."/>
            <person name="Kaster A.-K."/>
            <person name="Ovreas L."/>
            <person name="Rohde M."/>
            <person name="Galperin M.Y."/>
            <person name="Jogler C."/>
        </authorList>
    </citation>
    <scope>NUCLEOTIDE SEQUENCE [LARGE SCALE GENOMIC DNA]</scope>
    <source>
        <strain evidence="2 3">EC9</strain>
    </source>
</reference>
<name>A0A517M417_9BACT</name>
<dbReference type="AlphaFoldDB" id="A0A517M417"/>
<organism evidence="2 3">
    <name type="scientific">Rosistilla ulvae</name>
    <dbReference type="NCBI Taxonomy" id="1930277"/>
    <lineage>
        <taxon>Bacteria</taxon>
        <taxon>Pseudomonadati</taxon>
        <taxon>Planctomycetota</taxon>
        <taxon>Planctomycetia</taxon>
        <taxon>Pirellulales</taxon>
        <taxon>Pirellulaceae</taxon>
        <taxon>Rosistilla</taxon>
    </lineage>
</organism>
<dbReference type="Proteomes" id="UP000319557">
    <property type="component" value="Chromosome"/>
</dbReference>
<feature type="region of interest" description="Disordered" evidence="1">
    <location>
        <begin position="40"/>
        <end position="65"/>
    </location>
</feature>
<protein>
    <submittedName>
        <fullName evidence="2">Uncharacterized protein</fullName>
    </submittedName>
</protein>
<evidence type="ECO:0000313" key="3">
    <source>
        <dbReference type="Proteomes" id="UP000319557"/>
    </source>
</evidence>
<keyword evidence="3" id="KW-1185">Reference proteome</keyword>
<sequence>MEQFYYHQNCKVCGRPMIVSSELLNAAIRCGHCGAICDSPQVEHSQSPPLRPRLNSGSVARSNSREQVGRVAALLRSIAPLRSFEAPLIL</sequence>